<name>A0A8K0HAT0_9ROSA</name>
<dbReference type="OrthoDB" id="1684416at2759"/>
<dbReference type="AlphaFoldDB" id="A0A8K0HAT0"/>
<organism evidence="3 4">
    <name type="scientific">Rhamnella rubrinervis</name>
    <dbReference type="NCBI Taxonomy" id="2594499"/>
    <lineage>
        <taxon>Eukaryota</taxon>
        <taxon>Viridiplantae</taxon>
        <taxon>Streptophyta</taxon>
        <taxon>Embryophyta</taxon>
        <taxon>Tracheophyta</taxon>
        <taxon>Spermatophyta</taxon>
        <taxon>Magnoliopsida</taxon>
        <taxon>eudicotyledons</taxon>
        <taxon>Gunneridae</taxon>
        <taxon>Pentapetalae</taxon>
        <taxon>rosids</taxon>
        <taxon>fabids</taxon>
        <taxon>Rosales</taxon>
        <taxon>Rhamnaceae</taxon>
        <taxon>rhamnoid group</taxon>
        <taxon>Rhamneae</taxon>
        <taxon>Rhamnella</taxon>
    </lineage>
</organism>
<dbReference type="Pfam" id="PF12214">
    <property type="entry name" value="TPX2_importin"/>
    <property type="match status" value="1"/>
</dbReference>
<protein>
    <recommendedName>
        <fullName evidence="2">TPX2 central domain-containing protein</fullName>
    </recommendedName>
</protein>
<dbReference type="GO" id="GO:0090307">
    <property type="term" value="P:mitotic spindle assembly"/>
    <property type="evidence" value="ECO:0007669"/>
    <property type="project" value="TreeGrafter"/>
</dbReference>
<evidence type="ECO:0000256" key="1">
    <source>
        <dbReference type="SAM" id="MobiDB-lite"/>
    </source>
</evidence>
<keyword evidence="4" id="KW-1185">Reference proteome</keyword>
<feature type="region of interest" description="Disordered" evidence="1">
    <location>
        <begin position="190"/>
        <end position="211"/>
    </location>
</feature>
<reference evidence="3" key="1">
    <citation type="submission" date="2020-03" db="EMBL/GenBank/DDBJ databases">
        <title>A high-quality chromosome-level genome assembly of a woody plant with both climbing and erect habits, Rhamnella rubrinervis.</title>
        <authorList>
            <person name="Lu Z."/>
            <person name="Yang Y."/>
            <person name="Zhu X."/>
            <person name="Sun Y."/>
        </authorList>
    </citation>
    <scope>NUCLEOTIDE SEQUENCE</scope>
    <source>
        <strain evidence="3">BYM</strain>
        <tissue evidence="3">Leaf</tissue>
    </source>
</reference>
<comment type="caution">
    <text evidence="3">The sequence shown here is derived from an EMBL/GenBank/DDBJ whole genome shotgun (WGS) entry which is preliminary data.</text>
</comment>
<dbReference type="PANTHER" id="PTHR14326">
    <property type="entry name" value="TARGETING PROTEIN FOR XKLP2"/>
    <property type="match status" value="1"/>
</dbReference>
<dbReference type="GO" id="GO:0005819">
    <property type="term" value="C:spindle"/>
    <property type="evidence" value="ECO:0007669"/>
    <property type="project" value="InterPro"/>
</dbReference>
<evidence type="ECO:0000313" key="4">
    <source>
        <dbReference type="Proteomes" id="UP000796880"/>
    </source>
</evidence>
<dbReference type="InterPro" id="IPR009675">
    <property type="entry name" value="TPX2_fam"/>
</dbReference>
<feature type="compositionally biased region" description="Polar residues" evidence="1">
    <location>
        <begin position="190"/>
        <end position="200"/>
    </location>
</feature>
<evidence type="ECO:0000259" key="2">
    <source>
        <dbReference type="Pfam" id="PF12214"/>
    </source>
</evidence>
<dbReference type="GO" id="GO:0008017">
    <property type="term" value="F:microtubule binding"/>
    <property type="evidence" value="ECO:0007669"/>
    <property type="project" value="TreeGrafter"/>
</dbReference>
<dbReference type="Proteomes" id="UP000796880">
    <property type="component" value="Unassembled WGS sequence"/>
</dbReference>
<gene>
    <name evidence="3" type="ORF">FNV43_RR09151</name>
</gene>
<dbReference type="PANTHER" id="PTHR14326:SF15">
    <property type="entry name" value="OS06G0130200 PROTEIN"/>
    <property type="match status" value="1"/>
</dbReference>
<feature type="region of interest" description="Disordered" evidence="1">
    <location>
        <begin position="354"/>
        <end position="377"/>
    </location>
</feature>
<dbReference type="GO" id="GO:0060236">
    <property type="term" value="P:regulation of mitotic spindle organization"/>
    <property type="evidence" value="ECO:0007669"/>
    <property type="project" value="InterPro"/>
</dbReference>
<evidence type="ECO:0000313" key="3">
    <source>
        <dbReference type="EMBL" id="KAF3448438.1"/>
    </source>
</evidence>
<dbReference type="GO" id="GO:0030295">
    <property type="term" value="F:protein kinase activator activity"/>
    <property type="evidence" value="ECO:0007669"/>
    <property type="project" value="TreeGrafter"/>
</dbReference>
<dbReference type="GO" id="GO:0005880">
    <property type="term" value="C:nuclear microtubule"/>
    <property type="evidence" value="ECO:0007669"/>
    <property type="project" value="TreeGrafter"/>
</dbReference>
<feature type="domain" description="TPX2 central" evidence="2">
    <location>
        <begin position="248"/>
        <end position="414"/>
    </location>
</feature>
<sequence>MEMEEDMEVELVFVAHEIDLDYEYDAARYFDFTREETPAEAREADCWFESAKSYPPSPFVTKLFLGEDILLENVNTSPKPKNIESTTSSLDGDCNVDVGQEFCAMDIINRDCEGTDRGIFGNFQKVLNQPHGSTFYNHLTSSKPKGKVNTSVKPSFLKSSTLMKPTASLLAKQTCGPQVGSRFQMLSVQNNEKSSTSGVESQAPKRQKLEGGHLRKVADVTVKAQTNLVHKVPKKDVQDGAISAHAKLKLTIPREPELETAHRAQRIRPKSGTEPEQVTLAARRFKARPFNRKIFEAPSLPLPKRSAPKLPEFQEFHLKTLERATQNASAISLSSHHSKDSEKGLDKCSSIVAENGNRESRRPSTMGAPKQDGQNSVHQFKARPLNKKIFSSKGDIGVFRNSKRETTVPMEFNFLSGKRIQHNPLTDLFSKLSLTTELQPNNGSQLKIHQPSSIPVKGSKENRLNSFRPEHKITDSVKEKPPVFGGKQIQCGSDECKAAISNKLNIRFANYDGLLMLTVLLSLFV</sequence>
<feature type="compositionally biased region" description="Polar residues" evidence="1">
    <location>
        <begin position="441"/>
        <end position="453"/>
    </location>
</feature>
<proteinExistence type="predicted"/>
<accession>A0A8K0HAT0</accession>
<feature type="region of interest" description="Disordered" evidence="1">
    <location>
        <begin position="441"/>
        <end position="462"/>
    </location>
</feature>
<dbReference type="InterPro" id="IPR027330">
    <property type="entry name" value="TPX2_central_dom"/>
</dbReference>
<dbReference type="EMBL" id="VOIH02000004">
    <property type="protein sequence ID" value="KAF3448438.1"/>
    <property type="molecule type" value="Genomic_DNA"/>
</dbReference>